<gene>
    <name evidence="6" type="ORF">TRIADDRAFT_10795</name>
</gene>
<protein>
    <recommendedName>
        <fullName evidence="8">Transcription elongation regulator 1</fullName>
    </recommendedName>
</protein>
<dbReference type="GO" id="GO:0005634">
    <property type="term" value="C:nucleus"/>
    <property type="evidence" value="ECO:0000318"/>
    <property type="project" value="GO_Central"/>
</dbReference>
<organism evidence="6 7">
    <name type="scientific">Trichoplax adhaerens</name>
    <name type="common">Trichoplax reptans</name>
    <dbReference type="NCBI Taxonomy" id="10228"/>
    <lineage>
        <taxon>Eukaryota</taxon>
        <taxon>Metazoa</taxon>
        <taxon>Placozoa</taxon>
        <taxon>Uniplacotomia</taxon>
        <taxon>Trichoplacea</taxon>
        <taxon>Trichoplacidae</taxon>
        <taxon>Trichoplax</taxon>
    </lineage>
</organism>
<dbReference type="eggNOG" id="KOG0155">
    <property type="taxonomic scope" value="Eukaryota"/>
</dbReference>
<dbReference type="SMART" id="SM00456">
    <property type="entry name" value="WW"/>
    <property type="match status" value="2"/>
</dbReference>
<dbReference type="Pfam" id="PF00397">
    <property type="entry name" value="WW"/>
    <property type="match status" value="1"/>
</dbReference>
<dbReference type="PROSITE" id="PS51676">
    <property type="entry name" value="FF"/>
    <property type="match status" value="6"/>
</dbReference>
<feature type="domain" description="WW" evidence="4">
    <location>
        <begin position="1"/>
        <end position="30"/>
    </location>
</feature>
<feature type="domain" description="FF" evidence="5">
    <location>
        <begin position="444"/>
        <end position="500"/>
    </location>
</feature>
<feature type="domain" description="WW" evidence="4">
    <location>
        <begin position="94"/>
        <end position="123"/>
    </location>
</feature>
<dbReference type="FunFam" id="1.10.10.440:FF:000041">
    <property type="entry name" value="TransCription Elongation Regulator homolog"/>
    <property type="match status" value="1"/>
</dbReference>
<dbReference type="SUPFAM" id="SSF81698">
    <property type="entry name" value="FF domain"/>
    <property type="match status" value="6"/>
</dbReference>
<dbReference type="OrthoDB" id="63972at2759"/>
<dbReference type="AlphaFoldDB" id="B3S3I9"/>
<dbReference type="InterPro" id="IPR036517">
    <property type="entry name" value="FF_domain_sf"/>
</dbReference>
<dbReference type="SUPFAM" id="SSF51045">
    <property type="entry name" value="WW domain"/>
    <property type="match status" value="2"/>
</dbReference>
<dbReference type="RefSeq" id="XP_002114839.1">
    <property type="nucleotide sequence ID" value="XM_002114803.1"/>
</dbReference>
<dbReference type="PhylomeDB" id="B3S3I9"/>
<keyword evidence="2" id="KW-0175">Coiled coil</keyword>
<proteinExistence type="predicted"/>
<dbReference type="CTD" id="6755882"/>
<dbReference type="GO" id="GO:0070063">
    <property type="term" value="F:RNA polymerase binding"/>
    <property type="evidence" value="ECO:0000318"/>
    <property type="project" value="GO_Central"/>
</dbReference>
<reference evidence="6 7" key="1">
    <citation type="journal article" date="2008" name="Nature">
        <title>The Trichoplax genome and the nature of placozoans.</title>
        <authorList>
            <person name="Srivastava M."/>
            <person name="Begovic E."/>
            <person name="Chapman J."/>
            <person name="Putnam N.H."/>
            <person name="Hellsten U."/>
            <person name="Kawashima T."/>
            <person name="Kuo A."/>
            <person name="Mitros T."/>
            <person name="Salamov A."/>
            <person name="Carpenter M.L."/>
            <person name="Signorovitch A.Y."/>
            <person name="Moreno M.A."/>
            <person name="Kamm K."/>
            <person name="Grimwood J."/>
            <person name="Schmutz J."/>
            <person name="Shapiro H."/>
            <person name="Grigoriev I.V."/>
            <person name="Buss L.W."/>
            <person name="Schierwater B."/>
            <person name="Dellaporta S.L."/>
            <person name="Rokhsar D.S."/>
        </authorList>
    </citation>
    <scope>NUCLEOTIDE SEQUENCE [LARGE SCALE GENOMIC DNA]</scope>
    <source>
        <strain evidence="6 7">Grell-BS-1999</strain>
    </source>
</reference>
<dbReference type="PROSITE" id="PS01159">
    <property type="entry name" value="WW_DOMAIN_1"/>
    <property type="match status" value="1"/>
</dbReference>
<dbReference type="FunFam" id="1.10.10.440:FF:000005">
    <property type="entry name" value="Transcription elongation regulator 1 (CA150)"/>
    <property type="match status" value="1"/>
</dbReference>
<dbReference type="SMART" id="SM00441">
    <property type="entry name" value="FF"/>
    <property type="match status" value="6"/>
</dbReference>
<dbReference type="PROSITE" id="PS50020">
    <property type="entry name" value="WW_DOMAIN_2"/>
    <property type="match status" value="2"/>
</dbReference>
<evidence type="ECO:0000313" key="6">
    <source>
        <dbReference type="EMBL" id="EDV22973.1"/>
    </source>
</evidence>
<evidence type="ECO:0008006" key="8">
    <source>
        <dbReference type="Google" id="ProtNLM"/>
    </source>
</evidence>
<dbReference type="STRING" id="10228.B3S3I9"/>
<feature type="domain" description="FF" evidence="5">
    <location>
        <begin position="274"/>
        <end position="328"/>
    </location>
</feature>
<feature type="domain" description="FF" evidence="5">
    <location>
        <begin position="502"/>
        <end position="557"/>
    </location>
</feature>
<dbReference type="InterPro" id="IPR045148">
    <property type="entry name" value="TCRG1-like"/>
</dbReference>
<dbReference type="FunCoup" id="B3S3I9">
    <property type="interactions" value="2826"/>
</dbReference>
<feature type="compositionally biased region" description="Acidic residues" evidence="3">
    <location>
        <begin position="141"/>
        <end position="150"/>
    </location>
</feature>
<dbReference type="InterPro" id="IPR002713">
    <property type="entry name" value="FF_domain"/>
</dbReference>
<feature type="domain" description="FF" evidence="5">
    <location>
        <begin position="208"/>
        <end position="261"/>
    </location>
</feature>
<feature type="region of interest" description="Disordered" evidence="3">
    <location>
        <begin position="135"/>
        <end position="161"/>
    </location>
</feature>
<dbReference type="HOGENOM" id="CLU_008684_2_0_1"/>
<feature type="domain" description="FF" evidence="5">
    <location>
        <begin position="558"/>
        <end position="624"/>
    </location>
</feature>
<sequence>SEWSEHKNADGRVYYYNIRTMESKWEKPAALEGPSMMLPPMMLPPPALANMPMLRPPNKLIASNEESDNKIHTTEQSKDARKTKPIARKAIKNSAWCLVWTNDSKHFFYNPMSRTSSWKIPEDLGDNTDVTELLKAGPYGDESDDSDGSMEESAVSDGQAPVDADTAHIEENPNDDQIAEKPIDEEVEFDKRRAAEQEAARLRESLSQEERVNQFMTMLRERSVSAFSTWDKEKPKIVFDPRYLLLPNKDRKQVFEDFIRVRADEERKERRDKIRKQKENFQQLLVEAKLSSKSNFSDFASKYAKDSRFKGIEKMREREGLFNEHILEIRKHQKEKSQQKQERMKENFFAMLQEVKSIHENSKWDKIKYRFDRDDRYKGVGGSRERQELFNQYIQEIIKSKDNDEDLDRKRRVEASIRAREEQVRQALNEHARELDRERVHHRRDEAKDQFSALLTDLIRDPDLDWKEARHILRKDRRYENCSILESSEREIIFKKHVDKLYAKKEKHFLAMLNEADTSLLARWKTVKKGLRDDPRYSKFSSSDSKREAVFDKYQRDRLDQAKLDFTELLKEIKCITHKSKELIESTDTHWREIHQILKNDKRYLILDCVKERREEMLLDYIDQLHKMGPPPPPTASARSSR</sequence>
<feature type="compositionally biased region" description="Basic and acidic residues" evidence="3">
    <location>
        <begin position="67"/>
        <end position="82"/>
    </location>
</feature>
<feature type="region of interest" description="Disordered" evidence="3">
    <location>
        <begin position="64"/>
        <end position="83"/>
    </location>
</feature>
<dbReference type="CDD" id="cd00201">
    <property type="entry name" value="WW"/>
    <property type="match status" value="2"/>
</dbReference>
<dbReference type="Proteomes" id="UP000009022">
    <property type="component" value="Unassembled WGS sequence"/>
</dbReference>
<dbReference type="FunFam" id="2.20.70.10:FF:000148">
    <property type="entry name" value="AFR317Cp"/>
    <property type="match status" value="1"/>
</dbReference>
<dbReference type="EMBL" id="DS985248">
    <property type="protein sequence ID" value="EDV22973.1"/>
    <property type="molecule type" value="Genomic_DNA"/>
</dbReference>
<feature type="non-terminal residue" evidence="6">
    <location>
        <position position="642"/>
    </location>
</feature>
<feature type="non-terminal residue" evidence="6">
    <location>
        <position position="1"/>
    </location>
</feature>
<evidence type="ECO:0000313" key="7">
    <source>
        <dbReference type="Proteomes" id="UP000009022"/>
    </source>
</evidence>
<dbReference type="PANTHER" id="PTHR15377">
    <property type="entry name" value="TRANSCRIPTION ELONGATION REGULATOR 1"/>
    <property type="match status" value="1"/>
</dbReference>
<accession>B3S3I9</accession>
<evidence type="ECO:0000256" key="1">
    <source>
        <dbReference type="ARBA" id="ARBA00022737"/>
    </source>
</evidence>
<dbReference type="Gene3D" id="2.20.70.10">
    <property type="match status" value="2"/>
</dbReference>
<dbReference type="GO" id="GO:0003712">
    <property type="term" value="F:transcription coregulator activity"/>
    <property type="evidence" value="ECO:0000318"/>
    <property type="project" value="GO_Central"/>
</dbReference>
<dbReference type="FunFam" id="1.10.10.440:FF:000001">
    <property type="entry name" value="Transcription elongation regulator 1 like"/>
    <property type="match status" value="1"/>
</dbReference>
<dbReference type="InterPro" id="IPR001202">
    <property type="entry name" value="WW_dom"/>
</dbReference>
<dbReference type="Gene3D" id="1.10.10.440">
    <property type="entry name" value="FF domain"/>
    <property type="match status" value="6"/>
</dbReference>
<dbReference type="FunFam" id="2.20.70.10:FF:000049">
    <property type="entry name" value="Transcription elongation regulator 1-like"/>
    <property type="match status" value="1"/>
</dbReference>
<dbReference type="PANTHER" id="PTHR15377:SF3">
    <property type="entry name" value="WW DOMAIN-CONTAINING PROTEIN"/>
    <property type="match status" value="1"/>
</dbReference>
<dbReference type="OMA" id="GMWLQPP"/>
<dbReference type="FunFam" id="1.10.10.440:FF:000008">
    <property type="entry name" value="Transcription elongation regulator 1 (CA150)"/>
    <property type="match status" value="1"/>
</dbReference>
<evidence type="ECO:0000259" key="4">
    <source>
        <dbReference type="PROSITE" id="PS50020"/>
    </source>
</evidence>
<dbReference type="InterPro" id="IPR036020">
    <property type="entry name" value="WW_dom_sf"/>
</dbReference>
<feature type="coiled-coil region" evidence="2">
    <location>
        <begin position="410"/>
        <end position="438"/>
    </location>
</feature>
<evidence type="ECO:0000256" key="2">
    <source>
        <dbReference type="SAM" id="Coils"/>
    </source>
</evidence>
<dbReference type="Pfam" id="PF01846">
    <property type="entry name" value="FF"/>
    <property type="match status" value="6"/>
</dbReference>
<dbReference type="KEGG" id="tad:TRIADDRAFT_10795"/>
<dbReference type="GeneID" id="6755882"/>
<keyword evidence="7" id="KW-1185">Reference proteome</keyword>
<evidence type="ECO:0000259" key="5">
    <source>
        <dbReference type="PROSITE" id="PS51676"/>
    </source>
</evidence>
<feature type="domain" description="FF" evidence="5">
    <location>
        <begin position="341"/>
        <end position="396"/>
    </location>
</feature>
<dbReference type="InParanoid" id="B3S3I9"/>
<keyword evidence="1" id="KW-0677">Repeat</keyword>
<name>B3S3I9_TRIAD</name>
<evidence type="ECO:0000256" key="3">
    <source>
        <dbReference type="SAM" id="MobiDB-lite"/>
    </source>
</evidence>